<dbReference type="Proteomes" id="UP000619761">
    <property type="component" value="Unassembled WGS sequence"/>
</dbReference>
<sequence length="206" mass="22400">MKLVTLAGFIVAAGLSLNAYAVQVDMKPGLWEHTFKLNEGSIGAITGVQQEQVSQAMDEMKKQMANMSPEQRKMMEDMMAKQGIKISDKGIDMTSQNLHISKDGTIIKVCVTQAQIDSGELPQAENCEQKVTQVSANVFKSTFACKGEHPVNGEGQIVFQSNKAYTGTTKVTTEVNKKVQTIEGTQSGKWLSSDCGDVKPLPPKTK</sequence>
<dbReference type="InterPro" id="IPR022061">
    <property type="entry name" value="DUF3617"/>
</dbReference>
<feature type="signal peptide" evidence="1">
    <location>
        <begin position="1"/>
        <end position="21"/>
    </location>
</feature>
<evidence type="ECO:0008006" key="4">
    <source>
        <dbReference type="Google" id="ProtNLM"/>
    </source>
</evidence>
<evidence type="ECO:0000256" key="1">
    <source>
        <dbReference type="SAM" id="SignalP"/>
    </source>
</evidence>
<protein>
    <recommendedName>
        <fullName evidence="4">DUF3617 domain-containing protein</fullName>
    </recommendedName>
</protein>
<organism evidence="2 3">
    <name type="scientific">Cellvibrio zantedeschiae</name>
    <dbReference type="NCBI Taxonomy" id="1237077"/>
    <lineage>
        <taxon>Bacteria</taxon>
        <taxon>Pseudomonadati</taxon>
        <taxon>Pseudomonadota</taxon>
        <taxon>Gammaproteobacteria</taxon>
        <taxon>Cellvibrionales</taxon>
        <taxon>Cellvibrionaceae</taxon>
        <taxon>Cellvibrio</taxon>
    </lineage>
</organism>
<dbReference type="Pfam" id="PF12276">
    <property type="entry name" value="DUF3617"/>
    <property type="match status" value="1"/>
</dbReference>
<evidence type="ECO:0000313" key="3">
    <source>
        <dbReference type="Proteomes" id="UP000619761"/>
    </source>
</evidence>
<gene>
    <name evidence="2" type="ORF">GCM10011613_18220</name>
</gene>
<proteinExistence type="predicted"/>
<reference evidence="3" key="1">
    <citation type="journal article" date="2019" name="Int. J. Syst. Evol. Microbiol.">
        <title>The Global Catalogue of Microorganisms (GCM) 10K type strain sequencing project: providing services to taxonomists for standard genome sequencing and annotation.</title>
        <authorList>
            <consortium name="The Broad Institute Genomics Platform"/>
            <consortium name="The Broad Institute Genome Sequencing Center for Infectious Disease"/>
            <person name="Wu L."/>
            <person name="Ma J."/>
        </authorList>
    </citation>
    <scope>NUCLEOTIDE SEQUENCE [LARGE SCALE GENOMIC DNA]</scope>
    <source>
        <strain evidence="3">KCTC 32239</strain>
    </source>
</reference>
<dbReference type="EMBL" id="BMYZ01000001">
    <property type="protein sequence ID" value="GGY73447.1"/>
    <property type="molecule type" value="Genomic_DNA"/>
</dbReference>
<comment type="caution">
    <text evidence="2">The sequence shown here is derived from an EMBL/GenBank/DDBJ whole genome shotgun (WGS) entry which is preliminary data.</text>
</comment>
<keyword evidence="1" id="KW-0732">Signal</keyword>
<accession>A0ABQ3B4Q1</accession>
<name>A0ABQ3B4Q1_9GAMM</name>
<feature type="chain" id="PRO_5045204721" description="DUF3617 domain-containing protein" evidence="1">
    <location>
        <begin position="22"/>
        <end position="206"/>
    </location>
</feature>
<keyword evidence="3" id="KW-1185">Reference proteome</keyword>
<evidence type="ECO:0000313" key="2">
    <source>
        <dbReference type="EMBL" id="GGY73447.1"/>
    </source>
</evidence>